<accession>A0A398B8W8</accession>
<gene>
    <name evidence="2" type="primary">ytzI</name>
    <name evidence="2" type="ORF">D1953_09530</name>
</gene>
<proteinExistence type="predicted"/>
<dbReference type="RefSeq" id="WP_119116949.1">
    <property type="nucleotide sequence ID" value="NZ_JBIWHA010000001.1"/>
</dbReference>
<dbReference type="InterPro" id="IPR047753">
    <property type="entry name" value="YtzI-like"/>
</dbReference>
<keyword evidence="3" id="KW-1185">Reference proteome</keyword>
<keyword evidence="1" id="KW-0812">Transmembrane</keyword>
<sequence>MTIILIISILIILIVIFLSVLTVNKGYAYKHTIDPAPESDEYPDDSK</sequence>
<protein>
    <submittedName>
        <fullName evidence="2">YtzI protein</fullName>
    </submittedName>
</protein>
<evidence type="ECO:0000313" key="3">
    <source>
        <dbReference type="Proteomes" id="UP000266016"/>
    </source>
</evidence>
<name>A0A398B8W8_9BACI</name>
<keyword evidence="1" id="KW-1133">Transmembrane helix</keyword>
<evidence type="ECO:0000256" key="1">
    <source>
        <dbReference type="SAM" id="Phobius"/>
    </source>
</evidence>
<keyword evidence="1" id="KW-0472">Membrane</keyword>
<dbReference type="AlphaFoldDB" id="A0A398B8W8"/>
<dbReference type="Proteomes" id="UP000266016">
    <property type="component" value="Unassembled WGS sequence"/>
</dbReference>
<reference evidence="2 3" key="1">
    <citation type="submission" date="2018-08" db="EMBL/GenBank/DDBJ databases">
        <title>Bacillus jemisoniae sp. nov., Bacillus chryseoplanitiae sp. nov., Bacillus resnikiae sp. nov., and Bacillus frankliniae sp. nov., isolated from Viking spacecraft and associated surfaces.</title>
        <authorList>
            <person name="Seuylemezian A."/>
            <person name="Vaishampayan P."/>
        </authorList>
    </citation>
    <scope>NUCLEOTIDE SEQUENCE [LARGE SCALE GENOMIC DNA]</scope>
    <source>
        <strain evidence="2 3">MA001</strain>
    </source>
</reference>
<comment type="caution">
    <text evidence="2">The sequence shown here is derived from an EMBL/GenBank/DDBJ whole genome shotgun (WGS) entry which is preliminary data.</text>
</comment>
<organism evidence="2 3">
    <name type="scientific">Peribacillus asahii</name>
    <dbReference type="NCBI Taxonomy" id="228899"/>
    <lineage>
        <taxon>Bacteria</taxon>
        <taxon>Bacillati</taxon>
        <taxon>Bacillota</taxon>
        <taxon>Bacilli</taxon>
        <taxon>Bacillales</taxon>
        <taxon>Bacillaceae</taxon>
        <taxon>Peribacillus</taxon>
    </lineage>
</organism>
<feature type="transmembrane region" description="Helical" evidence="1">
    <location>
        <begin position="6"/>
        <end position="23"/>
    </location>
</feature>
<dbReference type="NCBIfam" id="NF033232">
    <property type="entry name" value="small_YtzI"/>
    <property type="match status" value="1"/>
</dbReference>
<dbReference type="EMBL" id="QWVS01000015">
    <property type="protein sequence ID" value="RID86559.1"/>
    <property type="molecule type" value="Genomic_DNA"/>
</dbReference>
<evidence type="ECO:0000313" key="2">
    <source>
        <dbReference type="EMBL" id="RID86559.1"/>
    </source>
</evidence>